<evidence type="ECO:0000256" key="6">
    <source>
        <dbReference type="ARBA" id="ARBA00023242"/>
    </source>
</evidence>
<evidence type="ECO:0000259" key="9">
    <source>
        <dbReference type="PROSITE" id="PS51968"/>
    </source>
</evidence>
<evidence type="ECO:0000256" key="8">
    <source>
        <dbReference type="SAM" id="MobiDB-lite"/>
    </source>
</evidence>
<feature type="compositionally biased region" description="Basic and acidic residues" evidence="8">
    <location>
        <begin position="239"/>
        <end position="263"/>
    </location>
</feature>
<dbReference type="InterPro" id="IPR057520">
    <property type="entry name" value="GRHL1/CP2_C"/>
</dbReference>
<reference evidence="10" key="1">
    <citation type="submission" date="2025-08" db="UniProtKB">
        <authorList>
            <consortium name="Ensembl"/>
        </authorList>
    </citation>
    <scope>IDENTIFICATION</scope>
</reference>
<gene>
    <name evidence="10" type="primary">ubp1</name>
</gene>
<feature type="domain" description="Grh/CP2 DB" evidence="9">
    <location>
        <begin position="61"/>
        <end position="298"/>
    </location>
</feature>
<keyword evidence="5" id="KW-0804">Transcription</keyword>
<evidence type="ECO:0000256" key="1">
    <source>
        <dbReference type="ARBA" id="ARBA00004123"/>
    </source>
</evidence>
<accession>A0A8C4ZB34</accession>
<evidence type="ECO:0000256" key="4">
    <source>
        <dbReference type="ARBA" id="ARBA00023125"/>
    </source>
</evidence>
<name>A0A8C4ZB34_GADMO</name>
<dbReference type="Pfam" id="PF04516">
    <property type="entry name" value="CP2"/>
    <property type="match status" value="1"/>
</dbReference>
<sequence>MAWVLKMDDATIESGLVHDFDASLSGIGQELGAGAYSMSDVLALPIFKQEDSSLPDDVETKNLPFQYVLCAATSPAVKLHDETLTYLNQGQSYEVRMLDNRKPGELPEIHNKMVKSTVRVVFHDRRLQYTEHQQLEGWKWNRPGDRLLDIDIPMSVGIVEPKTNPSQLNAAEFLWDINKRTSVFVQVHCISTEFTPRKHGGEKGVPFRIQIDTFAPGEAADYTEHLHSSSCQIKVFKPKGADRKQKTDREKMEKRTALEKEKYQPSYDTTILSECSPWPDNAYVSTNQAATPSFTSSPLSTYTASSVPDSESSSPNHQADPVSNQLSPTASIQDAQKWLLKNRFNSYARLFSHFSGSDLLKLTRDDLVQICGAADGIRLFNALKSRSVRPRLTLYVCQEALIESPLLERRGNSENGEPGSPSSLYVYHALYLEDLTAAELIRKMASVCNLPLCTINQVYRQGPTGIHILLSDQVHTHTHTHLHLMKSPLPIYAVVAFLFCCY</sequence>
<feature type="region of interest" description="Disordered" evidence="8">
    <location>
        <begin position="291"/>
        <end position="327"/>
    </location>
</feature>
<organism evidence="10 11">
    <name type="scientific">Gadus morhua</name>
    <name type="common">Atlantic cod</name>
    <dbReference type="NCBI Taxonomy" id="8049"/>
    <lineage>
        <taxon>Eukaryota</taxon>
        <taxon>Metazoa</taxon>
        <taxon>Chordata</taxon>
        <taxon>Craniata</taxon>
        <taxon>Vertebrata</taxon>
        <taxon>Euteleostomi</taxon>
        <taxon>Actinopterygii</taxon>
        <taxon>Neopterygii</taxon>
        <taxon>Teleostei</taxon>
        <taxon>Neoteleostei</taxon>
        <taxon>Acanthomorphata</taxon>
        <taxon>Zeiogadaria</taxon>
        <taxon>Gadariae</taxon>
        <taxon>Gadiformes</taxon>
        <taxon>Gadoidei</taxon>
        <taxon>Gadidae</taxon>
        <taxon>Gadus</taxon>
    </lineage>
</organism>
<dbReference type="Pfam" id="PF25416">
    <property type="entry name" value="GRHL1_C"/>
    <property type="match status" value="1"/>
</dbReference>
<dbReference type="InterPro" id="IPR007604">
    <property type="entry name" value="CP2"/>
</dbReference>
<keyword evidence="6 7" id="KW-0539">Nucleus</keyword>
<evidence type="ECO:0000313" key="10">
    <source>
        <dbReference type="Ensembl" id="ENSGMOP00000011086.2"/>
    </source>
</evidence>
<feature type="compositionally biased region" description="Polar residues" evidence="8">
    <location>
        <begin position="315"/>
        <end position="327"/>
    </location>
</feature>
<reference evidence="10" key="2">
    <citation type="submission" date="2025-09" db="UniProtKB">
        <authorList>
            <consortium name="Ensembl"/>
        </authorList>
    </citation>
    <scope>IDENTIFICATION</scope>
</reference>
<dbReference type="Ensembl" id="ENSGMOT00000011387.2">
    <property type="protein sequence ID" value="ENSGMOP00000011086.2"/>
    <property type="gene ID" value="ENSGMOG00000010354.2"/>
</dbReference>
<evidence type="ECO:0000256" key="3">
    <source>
        <dbReference type="ARBA" id="ARBA00023015"/>
    </source>
</evidence>
<dbReference type="PROSITE" id="PS51968">
    <property type="entry name" value="GRH_CP2_DB"/>
    <property type="match status" value="1"/>
</dbReference>
<dbReference type="Gene3D" id="1.10.150.50">
    <property type="entry name" value="Transcription Factor, Ets-1"/>
    <property type="match status" value="1"/>
</dbReference>
<dbReference type="InterPro" id="IPR040167">
    <property type="entry name" value="TF_CP2-like"/>
</dbReference>
<feature type="region of interest" description="Disordered" evidence="8">
    <location>
        <begin position="237"/>
        <end position="263"/>
    </location>
</feature>
<evidence type="ECO:0000256" key="7">
    <source>
        <dbReference type="PROSITE-ProRule" id="PRU01313"/>
    </source>
</evidence>
<protein>
    <submittedName>
        <fullName evidence="10">Upstream binding protein 1</fullName>
    </submittedName>
</protein>
<dbReference type="GO" id="GO:0000978">
    <property type="term" value="F:RNA polymerase II cis-regulatory region sequence-specific DNA binding"/>
    <property type="evidence" value="ECO:0007669"/>
    <property type="project" value="TreeGrafter"/>
</dbReference>
<dbReference type="InterPro" id="IPR041418">
    <property type="entry name" value="SAM_3"/>
</dbReference>
<evidence type="ECO:0000256" key="5">
    <source>
        <dbReference type="ARBA" id="ARBA00023163"/>
    </source>
</evidence>
<dbReference type="AlphaFoldDB" id="A0A8C4ZB34"/>
<comment type="subcellular location">
    <subcellularLocation>
        <location evidence="1 7">Nucleus</location>
    </subcellularLocation>
</comment>
<dbReference type="GO" id="GO:0001228">
    <property type="term" value="F:DNA-binding transcription activator activity, RNA polymerase II-specific"/>
    <property type="evidence" value="ECO:0007669"/>
    <property type="project" value="TreeGrafter"/>
</dbReference>
<feature type="compositionally biased region" description="Low complexity" evidence="8">
    <location>
        <begin position="305"/>
        <end position="314"/>
    </location>
</feature>
<dbReference type="PANTHER" id="PTHR11037:SF13">
    <property type="entry name" value="UPSTREAM-BINDING PROTEIN 1"/>
    <property type="match status" value="1"/>
</dbReference>
<evidence type="ECO:0000313" key="11">
    <source>
        <dbReference type="Proteomes" id="UP000694546"/>
    </source>
</evidence>
<feature type="compositionally biased region" description="Polar residues" evidence="8">
    <location>
        <begin position="291"/>
        <end position="304"/>
    </location>
</feature>
<comment type="similarity">
    <text evidence="2">Belongs to the grh/CP2 family. CP2 subfamily.</text>
</comment>
<keyword evidence="4 7" id="KW-0238">DNA-binding</keyword>
<keyword evidence="11" id="KW-1185">Reference proteome</keyword>
<dbReference type="GO" id="GO:0005634">
    <property type="term" value="C:nucleus"/>
    <property type="evidence" value="ECO:0007669"/>
    <property type="project" value="UniProtKB-SubCell"/>
</dbReference>
<evidence type="ECO:0000256" key="2">
    <source>
        <dbReference type="ARBA" id="ARBA00010852"/>
    </source>
</evidence>
<dbReference type="InterPro" id="IPR013761">
    <property type="entry name" value="SAM/pointed_sf"/>
</dbReference>
<proteinExistence type="inferred from homology"/>
<keyword evidence="3" id="KW-0805">Transcription regulation</keyword>
<dbReference type="GeneTree" id="ENSGT00940000156148"/>
<dbReference type="Pfam" id="PF18016">
    <property type="entry name" value="SAM_3"/>
    <property type="match status" value="1"/>
</dbReference>
<dbReference type="SUPFAM" id="SSF47769">
    <property type="entry name" value="SAM/Pointed domain"/>
    <property type="match status" value="1"/>
</dbReference>
<dbReference type="Proteomes" id="UP000694546">
    <property type="component" value="Chromosome 22"/>
</dbReference>
<dbReference type="PANTHER" id="PTHR11037">
    <property type="entry name" value="TRANSCRIPTION FACTOR CP2"/>
    <property type="match status" value="1"/>
</dbReference>